<protein>
    <submittedName>
        <fullName evidence="2">FxSxx-COOH system tetratricopeptide repeat protein</fullName>
    </submittedName>
</protein>
<dbReference type="PANTHER" id="PTHR46082">
    <property type="entry name" value="ATP/GTP-BINDING PROTEIN-RELATED"/>
    <property type="match status" value="1"/>
</dbReference>
<dbReference type="NCBIfam" id="NF040586">
    <property type="entry name" value="FxSxx_TPR"/>
    <property type="match status" value="1"/>
</dbReference>
<dbReference type="AlphaFoldDB" id="A0AAU2A9R0"/>
<dbReference type="Gene3D" id="1.25.40.10">
    <property type="entry name" value="Tetratricopeptide repeat domain"/>
    <property type="match status" value="2"/>
</dbReference>
<evidence type="ECO:0000256" key="1">
    <source>
        <dbReference type="SAM" id="MobiDB-lite"/>
    </source>
</evidence>
<accession>A0AAU2A9R0</accession>
<dbReference type="InterPro" id="IPR011990">
    <property type="entry name" value="TPR-like_helical_dom_sf"/>
</dbReference>
<dbReference type="InterPro" id="IPR027417">
    <property type="entry name" value="P-loop_NTPase"/>
</dbReference>
<feature type="region of interest" description="Disordered" evidence="1">
    <location>
        <begin position="351"/>
        <end position="375"/>
    </location>
</feature>
<gene>
    <name evidence="2" type="primary">fxsT</name>
    <name evidence="2" type="ORF">OHA22_34375</name>
</gene>
<dbReference type="PANTHER" id="PTHR46082:SF6">
    <property type="entry name" value="AAA+ ATPASE DOMAIN-CONTAINING PROTEIN-RELATED"/>
    <property type="match status" value="1"/>
</dbReference>
<dbReference type="SUPFAM" id="SSF48452">
    <property type="entry name" value="TPR-like"/>
    <property type="match status" value="3"/>
</dbReference>
<dbReference type="InterPro" id="IPR053137">
    <property type="entry name" value="NLR-like"/>
</dbReference>
<name>A0AAU2A9R0_9ACTN</name>
<evidence type="ECO:0000313" key="2">
    <source>
        <dbReference type="EMBL" id="WTT20256.1"/>
    </source>
</evidence>
<dbReference type="EMBL" id="CP108222">
    <property type="protein sequence ID" value="WTT20256.1"/>
    <property type="molecule type" value="Genomic_DNA"/>
</dbReference>
<dbReference type="Pfam" id="PF13424">
    <property type="entry name" value="TPR_12"/>
    <property type="match status" value="1"/>
</dbReference>
<dbReference type="SUPFAM" id="SSF52540">
    <property type="entry name" value="P-loop containing nucleoside triphosphate hydrolases"/>
    <property type="match status" value="1"/>
</dbReference>
<sequence>MPDANTPDRPGPFAVFLATSENLGLSTTLRNVADILADTNRSVLLVDGRHGEPGESAPLPDPEPGRVHTASAPGGPGLADLAEAPVAAEYDHLLVEAPVPDTSETTEPARFAAYADTLVVCFAMTAWSIDGAAALAEDLMTRRGDRPVRLLTLGLKSDVGVHDRLRDARQRVRRKFAPVAAALGATDIPFLEIPYNPLYQDSRSLAVDAEDAGTISGLRPYYEQLADWLRARRTARLTDVTVVHSARHALWAAWLRDRLAVKGVRTELRRADTYAGERPDPGSALLFLSPDDADDTLLEQIGALSHTDVRILLVDEPFPHTQAAHHERIDLRDTTEEGALRALYTGLGLGAPEPGDSGGGAGFPRLPETTNVGPRNAAFVDRPGLLGTLHEELRGAARDGACLVLHGPSGWGKSDTVHELCHRVGASYDVVWWVRAWERTRVERGLGRLAGRLGAPEDRVGTDEDGISRLLSRLSRTDAEADSWLIVYDGVTDPVELHGLLPVPHERGHVLVTSRTAPPVGDPADVRPPHLRALAVAPMDADESRALLAEKVPEITERQARQIGSVVDSVPQALHIAGHCLAERTAAHRRDDHMNQDAAVRAAVGDLLAEYRAGKTDLLRTRDAVSPVEVMVQVARRVVRTTPGALAWSAESPERDAVGWLLGAASLLTGRGMGLELLRSRRILSELAHDDESATPAPAGTEILLPDEHMVSVALWALAQVGLLDVDFDRTRQPLVQHHGLRDLIRAGMDPDERAHIESVLRSVLSEHAPQGPDLPADWAREVFSLRLWEDPRPRVRRSLLRHLNALGQRAEAADLDRLLDIAGRAREQWGAEDGDEQSPEYLRLLNFVARAHRLRGEYGLSRQIAQDALRGHRRLLGITHPRTLLSADSYAATLRALGRFDDALLQLRPVLDGLTLLLGPQHPATIQAEHNLALTEALTGRIAPALAAIQDRFRYRQAVGGTDDPVAWNAAELLAYLYRAAGRDGEARDLLRQKLRRHGDTWDLVRLRTEVGLAISERRLADGFPALKDPLYSYELAHERDLRALGLYVDRFGPDRFDTVRCRFSYAADLHALGKADEAEHQARQCVETLGRWFGAGHPYTGLGEVRHGVYLRATGDVRLAEEVGRGALNLLTHKLGRAHPWVAVAENSLAATFASAGRTEEAVELAGTALARLGDLGIAHRLGGRRVRAHLDHLTGTDPTRPVPPSGYDIDLELPDV</sequence>
<proteinExistence type="predicted"/>
<dbReference type="Gene3D" id="3.40.50.300">
    <property type="entry name" value="P-loop containing nucleotide triphosphate hydrolases"/>
    <property type="match status" value="2"/>
</dbReference>
<reference evidence="2" key="1">
    <citation type="submission" date="2022-10" db="EMBL/GenBank/DDBJ databases">
        <title>The complete genomes of actinobacterial strains from the NBC collection.</title>
        <authorList>
            <person name="Joergensen T.S."/>
            <person name="Alvarez Arevalo M."/>
            <person name="Sterndorff E.B."/>
            <person name="Faurdal D."/>
            <person name="Vuksanovic O."/>
            <person name="Mourched A.-S."/>
            <person name="Charusanti P."/>
            <person name="Shaw S."/>
            <person name="Blin K."/>
            <person name="Weber T."/>
        </authorList>
    </citation>
    <scope>NUCLEOTIDE SEQUENCE</scope>
    <source>
        <strain evidence="2">NBC_00093</strain>
    </source>
</reference>
<organism evidence="2">
    <name type="scientific">Streptomyces sp. NBC_00093</name>
    <dbReference type="NCBI Taxonomy" id="2975649"/>
    <lineage>
        <taxon>Bacteria</taxon>
        <taxon>Bacillati</taxon>
        <taxon>Actinomycetota</taxon>
        <taxon>Actinomycetes</taxon>
        <taxon>Kitasatosporales</taxon>
        <taxon>Streptomycetaceae</taxon>
        <taxon>Streptomyces</taxon>
    </lineage>
</organism>
<feature type="region of interest" description="Disordered" evidence="1">
    <location>
        <begin position="47"/>
        <end position="73"/>
    </location>
</feature>